<name>A0ABQ7Q0A0_PLUXY</name>
<evidence type="ECO:0000313" key="1">
    <source>
        <dbReference type="EMBL" id="KAG7298652.1"/>
    </source>
</evidence>
<organism evidence="1 2">
    <name type="scientific">Plutella xylostella</name>
    <name type="common">Diamondback moth</name>
    <name type="synonym">Plutella maculipennis</name>
    <dbReference type="NCBI Taxonomy" id="51655"/>
    <lineage>
        <taxon>Eukaryota</taxon>
        <taxon>Metazoa</taxon>
        <taxon>Ecdysozoa</taxon>
        <taxon>Arthropoda</taxon>
        <taxon>Hexapoda</taxon>
        <taxon>Insecta</taxon>
        <taxon>Pterygota</taxon>
        <taxon>Neoptera</taxon>
        <taxon>Endopterygota</taxon>
        <taxon>Lepidoptera</taxon>
        <taxon>Glossata</taxon>
        <taxon>Ditrysia</taxon>
        <taxon>Yponomeutoidea</taxon>
        <taxon>Plutellidae</taxon>
        <taxon>Plutella</taxon>
    </lineage>
</organism>
<accession>A0ABQ7Q0A0</accession>
<proteinExistence type="predicted"/>
<protein>
    <submittedName>
        <fullName evidence="1">Uncharacterized protein</fullName>
    </submittedName>
</protein>
<evidence type="ECO:0000313" key="2">
    <source>
        <dbReference type="Proteomes" id="UP000823941"/>
    </source>
</evidence>
<gene>
    <name evidence="1" type="ORF">JYU34_018306</name>
</gene>
<sequence length="66" mass="7320">MPHALRVMYWNPRGISGHASQLRSLVPRPDIHVVLLGWTKLAPKASSTCPTSSCTDAMRGQFSFPR</sequence>
<dbReference type="EMBL" id="JAHIBW010000024">
    <property type="protein sequence ID" value="KAG7298652.1"/>
    <property type="molecule type" value="Genomic_DNA"/>
</dbReference>
<keyword evidence="2" id="KW-1185">Reference proteome</keyword>
<comment type="caution">
    <text evidence="1">The sequence shown here is derived from an EMBL/GenBank/DDBJ whole genome shotgun (WGS) entry which is preliminary data.</text>
</comment>
<reference evidence="1 2" key="1">
    <citation type="submission" date="2021-06" db="EMBL/GenBank/DDBJ databases">
        <title>A haploid diamondback moth (Plutella xylostella L.) genome assembly resolves 31 chromosomes and identifies a diamide resistance mutation.</title>
        <authorList>
            <person name="Ward C.M."/>
            <person name="Perry K.D."/>
            <person name="Baker G."/>
            <person name="Powis K."/>
            <person name="Heckel D.G."/>
            <person name="Baxter S.W."/>
        </authorList>
    </citation>
    <scope>NUCLEOTIDE SEQUENCE [LARGE SCALE GENOMIC DNA]</scope>
    <source>
        <strain evidence="1 2">LV</strain>
        <tissue evidence="1">Single pupa</tissue>
    </source>
</reference>
<dbReference type="Proteomes" id="UP000823941">
    <property type="component" value="Chromosome 24"/>
</dbReference>